<name>A0AAV7V9W4_PLEWA</name>
<dbReference type="Proteomes" id="UP001066276">
    <property type="component" value="Chromosome 2_1"/>
</dbReference>
<evidence type="ECO:0000256" key="1">
    <source>
        <dbReference type="SAM" id="MobiDB-lite"/>
    </source>
</evidence>
<reference evidence="2" key="1">
    <citation type="journal article" date="2022" name="bioRxiv">
        <title>Sequencing and chromosome-scale assembly of the giantPleurodeles waltlgenome.</title>
        <authorList>
            <person name="Brown T."/>
            <person name="Elewa A."/>
            <person name="Iarovenko S."/>
            <person name="Subramanian E."/>
            <person name="Araus A.J."/>
            <person name="Petzold A."/>
            <person name="Susuki M."/>
            <person name="Suzuki K.-i.T."/>
            <person name="Hayashi T."/>
            <person name="Toyoda A."/>
            <person name="Oliveira C."/>
            <person name="Osipova E."/>
            <person name="Leigh N.D."/>
            <person name="Simon A."/>
            <person name="Yun M.H."/>
        </authorList>
    </citation>
    <scope>NUCLEOTIDE SEQUENCE</scope>
    <source>
        <strain evidence="2">20211129_DDA</strain>
        <tissue evidence="2">Liver</tissue>
    </source>
</reference>
<feature type="compositionally biased region" description="Basic and acidic residues" evidence="1">
    <location>
        <begin position="137"/>
        <end position="151"/>
    </location>
</feature>
<feature type="region of interest" description="Disordered" evidence="1">
    <location>
        <begin position="26"/>
        <end position="151"/>
    </location>
</feature>
<proteinExistence type="predicted"/>
<dbReference type="EMBL" id="JANPWB010000003">
    <property type="protein sequence ID" value="KAJ1198118.1"/>
    <property type="molecule type" value="Genomic_DNA"/>
</dbReference>
<feature type="compositionally biased region" description="Basic and acidic residues" evidence="1">
    <location>
        <begin position="51"/>
        <end position="102"/>
    </location>
</feature>
<comment type="caution">
    <text evidence="2">The sequence shown here is derived from an EMBL/GenBank/DDBJ whole genome shotgun (WGS) entry which is preliminary data.</text>
</comment>
<keyword evidence="3" id="KW-1185">Reference proteome</keyword>
<protein>
    <submittedName>
        <fullName evidence="2">Uncharacterized protein</fullName>
    </submittedName>
</protein>
<organism evidence="2 3">
    <name type="scientific">Pleurodeles waltl</name>
    <name type="common">Iberian ribbed newt</name>
    <dbReference type="NCBI Taxonomy" id="8319"/>
    <lineage>
        <taxon>Eukaryota</taxon>
        <taxon>Metazoa</taxon>
        <taxon>Chordata</taxon>
        <taxon>Craniata</taxon>
        <taxon>Vertebrata</taxon>
        <taxon>Euteleostomi</taxon>
        <taxon>Amphibia</taxon>
        <taxon>Batrachia</taxon>
        <taxon>Caudata</taxon>
        <taxon>Salamandroidea</taxon>
        <taxon>Salamandridae</taxon>
        <taxon>Pleurodelinae</taxon>
        <taxon>Pleurodeles</taxon>
    </lineage>
</organism>
<accession>A0AAV7V9W4</accession>
<dbReference type="AlphaFoldDB" id="A0AAV7V9W4"/>
<evidence type="ECO:0000313" key="2">
    <source>
        <dbReference type="EMBL" id="KAJ1198118.1"/>
    </source>
</evidence>
<gene>
    <name evidence="2" type="ORF">NDU88_001962</name>
</gene>
<evidence type="ECO:0000313" key="3">
    <source>
        <dbReference type="Proteomes" id="UP001066276"/>
    </source>
</evidence>
<sequence length="151" mass="16176">MVGACDGPALFGPSVNATCTVAAGSTPELDGRTASPLGLLVSKGQPQLTRTQEETEKEKRTHDEERERSGRSKTAEEQRQMADTATEKEQGCGWRREPEGKCLELSATPAVEQEAHSKASSHASGEGWHTQVCPETDIGKQERLGGGAEEK</sequence>